<proteinExistence type="predicted"/>
<dbReference type="EMBL" id="JAPZLT010000015">
    <property type="protein sequence ID" value="MCZ7912044.1"/>
    <property type="molecule type" value="Genomic_DNA"/>
</dbReference>
<dbReference type="AlphaFoldDB" id="A0A9X3KI73"/>
<keyword evidence="2" id="KW-1185">Reference proteome</keyword>
<evidence type="ECO:0000313" key="2">
    <source>
        <dbReference type="Proteomes" id="UP001151309"/>
    </source>
</evidence>
<comment type="caution">
    <text evidence="1">The sequence shown here is derived from an EMBL/GenBank/DDBJ whole genome shotgun (WGS) entry which is preliminary data.</text>
</comment>
<name>A0A9X3KI73_9HYPH</name>
<protein>
    <submittedName>
        <fullName evidence="1">Cytoplasmic protein</fullName>
    </submittedName>
</protein>
<dbReference type="Proteomes" id="UP001151309">
    <property type="component" value="Unassembled WGS sequence"/>
</dbReference>
<evidence type="ECO:0000313" key="1">
    <source>
        <dbReference type="EMBL" id="MCZ7912044.1"/>
    </source>
</evidence>
<dbReference type="RefSeq" id="WP_269832642.1">
    <property type="nucleotide sequence ID" value="NZ_CP119971.1"/>
</dbReference>
<gene>
    <name evidence="1" type="ORF">O9X94_22205</name>
</gene>
<sequence>MSDKQDVVVAHRHCIRNRAELKRSAISGCFYCLEIYSATDVWEWIRETQQDKERLTAMCPKCGIDAVIGDASGYPVADMQFLERMKRHWFDAKSPIAD</sequence>
<accession>A0A9X3KI73</accession>
<organism evidence="1 2">
    <name type="scientific">Agrobacterium leguminum</name>
    <dbReference type="NCBI Taxonomy" id="2792015"/>
    <lineage>
        <taxon>Bacteria</taxon>
        <taxon>Pseudomonadati</taxon>
        <taxon>Pseudomonadota</taxon>
        <taxon>Alphaproteobacteria</taxon>
        <taxon>Hyphomicrobiales</taxon>
        <taxon>Rhizobiaceae</taxon>
        <taxon>Rhizobium/Agrobacterium group</taxon>
        <taxon>Agrobacterium</taxon>
    </lineage>
</organism>
<reference evidence="1" key="1">
    <citation type="submission" date="2022-12" db="EMBL/GenBank/DDBJ databases">
        <title>Draft genome sequences of 22 rhizogenic Agrobacterium biovar 1 strains, the causative agent of hairy root disease.</title>
        <authorList>
            <person name="Kim N."/>
            <person name="Vargas P."/>
            <person name="Rediers H."/>
        </authorList>
    </citation>
    <scope>NUCLEOTIDE SEQUENCE</scope>
    <source>
        <strain evidence="1">ST07.17.026</strain>
    </source>
</reference>